<dbReference type="PANTHER" id="PTHR43845:SF1">
    <property type="entry name" value="BLR5969 PROTEIN"/>
    <property type="match status" value="1"/>
</dbReference>
<keyword evidence="2" id="KW-1185">Reference proteome</keyword>
<organism evidence="1 2">
    <name type="scientific">Paenibacillus prosopidis</name>
    <dbReference type="NCBI Taxonomy" id="630520"/>
    <lineage>
        <taxon>Bacteria</taxon>
        <taxon>Bacillati</taxon>
        <taxon>Bacillota</taxon>
        <taxon>Bacilli</taxon>
        <taxon>Bacillales</taxon>
        <taxon>Paenibacillaceae</taxon>
        <taxon>Paenibacillus</taxon>
    </lineage>
</organism>
<sequence>MLRLNTLQQQIDLICRFHPWYGALLTQKGIDPRHTELSELPLMTEDILAHYYFTQESRTEAGLSVYKTSGTSSGIRKAIYYSEEDDESYIESKTACFQEWLEGSLADVKKALADMGTGHAASTALTIFGRLGLQADSLSYALPIEDHIEGLQRFQPDLLYTMPSILDAIVAAAPEPGHFGIKKIILVGEIAPLEWQANMAERFGIGTGDILDTYGSIEIGAIASYSHVLGQYVITDGIYAEAVPAEQIDPRFEPLQDNEAVLVLTSYVRSMFPAIRFVTYDVVRDFQTVEVNGQRRQCFSCISKRIGTDLKHGEKISLYDIENVVNQFVKDAELRVRLRDNKLSVRIKSKSLREELLVHIQNAIEHKIAEIGQMIQNRMLSGIEVTRAAEDEQLERGTVKSKKLYF</sequence>
<reference evidence="1 2" key="1">
    <citation type="submission" date="2018-07" db="EMBL/GenBank/DDBJ databases">
        <title>Genomic Encyclopedia of Type Strains, Phase III (KMG-III): the genomes of soil and plant-associated and newly described type strains.</title>
        <authorList>
            <person name="Whitman W."/>
        </authorList>
    </citation>
    <scope>NUCLEOTIDE SEQUENCE [LARGE SCALE GENOMIC DNA]</scope>
    <source>
        <strain evidence="1 2">CECT 7506</strain>
    </source>
</reference>
<dbReference type="InterPro" id="IPR042099">
    <property type="entry name" value="ANL_N_sf"/>
</dbReference>
<proteinExistence type="predicted"/>
<dbReference type="AlphaFoldDB" id="A0A368VZT7"/>
<evidence type="ECO:0000313" key="2">
    <source>
        <dbReference type="Proteomes" id="UP000252415"/>
    </source>
</evidence>
<gene>
    <name evidence="1" type="ORF">DFP97_107143</name>
</gene>
<dbReference type="EMBL" id="QPJD01000007">
    <property type="protein sequence ID" value="RCW47941.1"/>
    <property type="molecule type" value="Genomic_DNA"/>
</dbReference>
<dbReference type="GO" id="GO:0016874">
    <property type="term" value="F:ligase activity"/>
    <property type="evidence" value="ECO:0007669"/>
    <property type="project" value="UniProtKB-KW"/>
</dbReference>
<protein>
    <submittedName>
        <fullName evidence="1">Phenylacetate-CoA ligase</fullName>
    </submittedName>
</protein>
<dbReference type="PANTHER" id="PTHR43845">
    <property type="entry name" value="BLR5969 PROTEIN"/>
    <property type="match status" value="1"/>
</dbReference>
<dbReference type="Gene3D" id="3.40.50.12780">
    <property type="entry name" value="N-terminal domain of ligase-like"/>
    <property type="match status" value="1"/>
</dbReference>
<name>A0A368VZT7_9BACL</name>
<dbReference type="RefSeq" id="WP_114380343.1">
    <property type="nucleotide sequence ID" value="NZ_QPJD01000007.1"/>
</dbReference>
<accession>A0A368VZT7</accession>
<evidence type="ECO:0000313" key="1">
    <source>
        <dbReference type="EMBL" id="RCW47941.1"/>
    </source>
</evidence>
<comment type="caution">
    <text evidence="1">The sequence shown here is derived from an EMBL/GenBank/DDBJ whole genome shotgun (WGS) entry which is preliminary data.</text>
</comment>
<dbReference type="Proteomes" id="UP000252415">
    <property type="component" value="Unassembled WGS sequence"/>
</dbReference>
<dbReference type="SUPFAM" id="SSF56801">
    <property type="entry name" value="Acetyl-CoA synthetase-like"/>
    <property type="match status" value="1"/>
</dbReference>
<dbReference type="OrthoDB" id="3981340at2"/>
<keyword evidence="1" id="KW-0436">Ligase</keyword>